<dbReference type="PANTHER" id="PTHR33375">
    <property type="entry name" value="CHROMOSOME-PARTITIONING PROTEIN PARB-RELATED"/>
    <property type="match status" value="1"/>
</dbReference>
<feature type="compositionally biased region" description="Acidic residues" evidence="2">
    <location>
        <begin position="473"/>
        <end position="496"/>
    </location>
</feature>
<dbReference type="PANTHER" id="PTHR33375:SF1">
    <property type="entry name" value="CHROMOSOME-PARTITIONING PROTEIN PARB-RELATED"/>
    <property type="match status" value="1"/>
</dbReference>
<keyword evidence="1" id="KW-0159">Chromosome partition</keyword>
<dbReference type="SUPFAM" id="SSF109709">
    <property type="entry name" value="KorB DNA-binding domain-like"/>
    <property type="match status" value="1"/>
</dbReference>
<evidence type="ECO:0000313" key="4">
    <source>
        <dbReference type="EMBL" id="GIJ56196.1"/>
    </source>
</evidence>
<reference evidence="4" key="1">
    <citation type="submission" date="2021-01" db="EMBL/GenBank/DDBJ databases">
        <title>Whole genome shotgun sequence of Virgisporangium aurantiacum NBRC 16421.</title>
        <authorList>
            <person name="Komaki H."/>
            <person name="Tamura T."/>
        </authorList>
    </citation>
    <scope>NUCLEOTIDE SEQUENCE</scope>
    <source>
        <strain evidence="4">NBRC 16421</strain>
    </source>
</reference>
<proteinExistence type="predicted"/>
<feature type="domain" description="ParB-like N-terminal" evidence="3">
    <location>
        <begin position="22"/>
        <end position="121"/>
    </location>
</feature>
<dbReference type="SMART" id="SM00470">
    <property type="entry name" value="ParB"/>
    <property type="match status" value="1"/>
</dbReference>
<feature type="compositionally biased region" description="Basic and acidic residues" evidence="2">
    <location>
        <begin position="515"/>
        <end position="525"/>
    </location>
</feature>
<dbReference type="GO" id="GO:0007059">
    <property type="term" value="P:chromosome segregation"/>
    <property type="evidence" value="ECO:0007669"/>
    <property type="project" value="UniProtKB-KW"/>
</dbReference>
<evidence type="ECO:0000256" key="1">
    <source>
        <dbReference type="ARBA" id="ARBA00022829"/>
    </source>
</evidence>
<name>A0A8J3Z6M5_9ACTN</name>
<dbReference type="Gene3D" id="1.10.10.2830">
    <property type="match status" value="1"/>
</dbReference>
<dbReference type="Pfam" id="PF02195">
    <property type="entry name" value="ParB_N"/>
    <property type="match status" value="1"/>
</dbReference>
<dbReference type="EMBL" id="BOPG01000023">
    <property type="protein sequence ID" value="GIJ56196.1"/>
    <property type="molecule type" value="Genomic_DNA"/>
</dbReference>
<dbReference type="SUPFAM" id="SSF110849">
    <property type="entry name" value="ParB/Sulfiredoxin"/>
    <property type="match status" value="1"/>
</dbReference>
<dbReference type="Gene3D" id="3.90.1530.30">
    <property type="match status" value="1"/>
</dbReference>
<accession>A0A8J3Z6M5</accession>
<dbReference type="InterPro" id="IPR041468">
    <property type="entry name" value="HTH_ParB/Spo0J"/>
</dbReference>
<evidence type="ECO:0000259" key="3">
    <source>
        <dbReference type="SMART" id="SM00470"/>
    </source>
</evidence>
<comment type="caution">
    <text evidence="4">The sequence shown here is derived from an EMBL/GenBank/DDBJ whole genome shotgun (WGS) entry which is preliminary data.</text>
</comment>
<dbReference type="Proteomes" id="UP000612585">
    <property type="component" value="Unassembled WGS sequence"/>
</dbReference>
<sequence>MPASVARKSRTAAPKTTGGVLVHVDPRSLLSHPGNLRTDLGDLAELEASIAANGVVQALTLLPDGEGYRILAGHRRAAAAAAVLDSGRWPDGRPATVPGLVRTDLVDAAADQVAVMLVENDADQRIPLTVMERAAGYAQLAAFDLDAAEIGRRVGKSTTHVAATLRLSGMSSAVQANADAGRLSLEDVAALAEFEDDPKAVTRILQDAATPWGIKHRMADERRKRTDAAATRDLRAGLEAAGVTVVAKPKGWPYNCAAARTEDLIDPVTREAPDPDAVKASDGFAAFIDTAISPPKAVVICLDPAERGYVRTTHTSYRSKDQIAAAEAAHEAKQARIAALDDAATVRRGFLVETYGTAKAAKVLFVEAVRAAVEDPDRVDRGDADLVQALAGGDIRATGEAKLDRLSRLLVARWIAGQEDNLAMLTRNGPGWRRDPAAAMAWLDRLVEAGYELAAAEVEARAEIEAGLVQNQQDDEDDVDEGIDDEVDESVADDSVDGAVNGGGASSRASVAVDQEGRADARPVE</sequence>
<dbReference type="InterPro" id="IPR036086">
    <property type="entry name" value="ParB/Sulfiredoxin_sf"/>
</dbReference>
<evidence type="ECO:0000256" key="2">
    <source>
        <dbReference type="SAM" id="MobiDB-lite"/>
    </source>
</evidence>
<protein>
    <recommendedName>
        <fullName evidence="3">ParB-like N-terminal domain-containing protein</fullName>
    </recommendedName>
</protein>
<dbReference type="InterPro" id="IPR003115">
    <property type="entry name" value="ParB_N"/>
</dbReference>
<dbReference type="RefSeq" id="WP_203994078.1">
    <property type="nucleotide sequence ID" value="NZ_BOPG01000023.1"/>
</dbReference>
<evidence type="ECO:0000313" key="5">
    <source>
        <dbReference type="Proteomes" id="UP000612585"/>
    </source>
</evidence>
<dbReference type="GO" id="GO:0005694">
    <property type="term" value="C:chromosome"/>
    <property type="evidence" value="ECO:0007669"/>
    <property type="project" value="TreeGrafter"/>
</dbReference>
<dbReference type="InterPro" id="IPR050336">
    <property type="entry name" value="Chromosome_partition/occlusion"/>
</dbReference>
<dbReference type="AlphaFoldDB" id="A0A8J3Z6M5"/>
<gene>
    <name evidence="4" type="ORF">Vau01_037120</name>
</gene>
<dbReference type="Pfam" id="PF17762">
    <property type="entry name" value="HTH_ParB"/>
    <property type="match status" value="1"/>
</dbReference>
<keyword evidence="5" id="KW-1185">Reference proteome</keyword>
<feature type="region of interest" description="Disordered" evidence="2">
    <location>
        <begin position="467"/>
        <end position="525"/>
    </location>
</feature>
<organism evidence="4 5">
    <name type="scientific">Virgisporangium aurantiacum</name>
    <dbReference type="NCBI Taxonomy" id="175570"/>
    <lineage>
        <taxon>Bacteria</taxon>
        <taxon>Bacillati</taxon>
        <taxon>Actinomycetota</taxon>
        <taxon>Actinomycetes</taxon>
        <taxon>Micromonosporales</taxon>
        <taxon>Micromonosporaceae</taxon>
        <taxon>Virgisporangium</taxon>
    </lineage>
</organism>